<dbReference type="InterPro" id="IPR000531">
    <property type="entry name" value="Beta-barrel_TonB"/>
</dbReference>
<dbReference type="Pfam" id="PF00593">
    <property type="entry name" value="TonB_dep_Rec_b-barrel"/>
    <property type="match status" value="1"/>
</dbReference>
<dbReference type="InterPro" id="IPR037066">
    <property type="entry name" value="Plug_dom_sf"/>
</dbReference>
<evidence type="ECO:0000256" key="7">
    <source>
        <dbReference type="ARBA" id="ARBA00023136"/>
    </source>
</evidence>
<gene>
    <name evidence="15" type="ORF">SAMN05444277_106144</name>
</gene>
<reference evidence="15 16" key="1">
    <citation type="submission" date="2016-10" db="EMBL/GenBank/DDBJ databases">
        <authorList>
            <person name="de Groot N.N."/>
        </authorList>
    </citation>
    <scope>NUCLEOTIDE SEQUENCE [LARGE SCALE GENOMIC DNA]</scope>
    <source>
        <strain evidence="15 16">DSM 28286</strain>
    </source>
</reference>
<keyword evidence="6 11" id="KW-0798">TonB box</keyword>
<evidence type="ECO:0000256" key="1">
    <source>
        <dbReference type="ARBA" id="ARBA00004571"/>
    </source>
</evidence>
<dbReference type="AlphaFoldDB" id="A0A1I5WF42"/>
<evidence type="ECO:0000256" key="4">
    <source>
        <dbReference type="ARBA" id="ARBA00022692"/>
    </source>
</evidence>
<dbReference type="SUPFAM" id="SSF49464">
    <property type="entry name" value="Carboxypeptidase regulatory domain-like"/>
    <property type="match status" value="1"/>
</dbReference>
<organism evidence="15 16">
    <name type="scientific">Parafilimonas terrae</name>
    <dbReference type="NCBI Taxonomy" id="1465490"/>
    <lineage>
        <taxon>Bacteria</taxon>
        <taxon>Pseudomonadati</taxon>
        <taxon>Bacteroidota</taxon>
        <taxon>Chitinophagia</taxon>
        <taxon>Chitinophagales</taxon>
        <taxon>Chitinophagaceae</taxon>
        <taxon>Parafilimonas</taxon>
    </lineage>
</organism>
<feature type="chain" id="PRO_5011722645" evidence="12">
    <location>
        <begin position="22"/>
        <end position="722"/>
    </location>
</feature>
<proteinExistence type="inferred from homology"/>
<dbReference type="Pfam" id="PF07715">
    <property type="entry name" value="Plug"/>
    <property type="match status" value="1"/>
</dbReference>
<dbReference type="InterPro" id="IPR036942">
    <property type="entry name" value="Beta-barrel_TonB_sf"/>
</dbReference>
<keyword evidence="5 12" id="KW-0732">Signal</keyword>
<dbReference type="Gene3D" id="2.170.130.10">
    <property type="entry name" value="TonB-dependent receptor, plug domain"/>
    <property type="match status" value="1"/>
</dbReference>
<dbReference type="PANTHER" id="PTHR30069">
    <property type="entry name" value="TONB-DEPENDENT OUTER MEMBRANE RECEPTOR"/>
    <property type="match status" value="1"/>
</dbReference>
<dbReference type="GO" id="GO:0009279">
    <property type="term" value="C:cell outer membrane"/>
    <property type="evidence" value="ECO:0007669"/>
    <property type="project" value="UniProtKB-SubCell"/>
</dbReference>
<evidence type="ECO:0000259" key="14">
    <source>
        <dbReference type="Pfam" id="PF07715"/>
    </source>
</evidence>
<dbReference type="EMBL" id="FOXQ01000006">
    <property type="protein sequence ID" value="SFQ18315.1"/>
    <property type="molecule type" value="Genomic_DNA"/>
</dbReference>
<dbReference type="Gene3D" id="2.40.170.20">
    <property type="entry name" value="TonB-dependent receptor, beta-barrel domain"/>
    <property type="match status" value="1"/>
</dbReference>
<keyword evidence="8 15" id="KW-0675">Receptor</keyword>
<keyword evidence="7 10" id="KW-0472">Membrane</keyword>
<evidence type="ECO:0000256" key="6">
    <source>
        <dbReference type="ARBA" id="ARBA00023077"/>
    </source>
</evidence>
<evidence type="ECO:0000256" key="10">
    <source>
        <dbReference type="PROSITE-ProRule" id="PRU01360"/>
    </source>
</evidence>
<dbReference type="GO" id="GO:0015344">
    <property type="term" value="F:siderophore uptake transmembrane transporter activity"/>
    <property type="evidence" value="ECO:0007669"/>
    <property type="project" value="TreeGrafter"/>
</dbReference>
<evidence type="ECO:0000313" key="16">
    <source>
        <dbReference type="Proteomes" id="UP000199031"/>
    </source>
</evidence>
<accession>A0A1I5WF42</accession>
<keyword evidence="9 10" id="KW-0998">Cell outer membrane</keyword>
<evidence type="ECO:0000256" key="3">
    <source>
        <dbReference type="ARBA" id="ARBA00022452"/>
    </source>
</evidence>
<comment type="subcellular location">
    <subcellularLocation>
        <location evidence="1 10">Cell outer membrane</location>
        <topology evidence="1 10">Multi-pass membrane protein</topology>
    </subcellularLocation>
</comment>
<sequence length="722" mass="80349">MMLKKIVFIVGIAFLSLTANAQNKLNIKVVSTVSKEPLEAVSISVNNKSVSSTNKNGIAVLQLNPGNVHLHFTSVGFEGADTSIIIPFIDTLLITLAATEKSLEEVTVVSSTRNNQRIENSPLKVEVLGREEMDEESAIKPAGIASILGDVSGVQIQQSSAITGNVNVRIQGLDGRYTQILKDGMPLYDGFSGGFGILSIPPLDLKQVELIKGSASTLYGGGAIGGLVNIISRKPTTQQEAVVSINQTTLKETNFNTYLSKRYKRVGYTFFGGYNYQKAVDVNNDGFSDVGDLNGLVLHPRLFFYPDDKTTIVAGYTGTFEKRNGGDMQVLKGNADATHQYFEKNNIKRNSFELTAQRNLSAGKELDFKNSLSSFNRTINNNDINFTGRQLNYYTELSLLVPYKQNSLVAGINATGDQFKKITNNIPLNNFNNNTVGLFIQNTWNIKEKTIIEAGLRNDYQFTYGNFILPRLALFHRFSEHWATRLGVGFGYKTPNALAPQTTDYALQKIQSLPSGIEAEKSIGYNAEANYKTTWGNGNELFVNQAFFLTQLNHPVVATVLNNDDVVFKNEPKSIITKGSDTYIRAVINDWELYAGYTFTIAERKYLAQNQFVPLTPKHRFAFTIVRDFENAGFRFGIEGSYTGHQYRENYTQTPGYMFIAAMMEKKLGRHFSVVLNGENILDYRQSKVEALYTGTITNPVFNPLWAPIDGRVINLSVKWHL</sequence>
<evidence type="ECO:0000259" key="13">
    <source>
        <dbReference type="Pfam" id="PF00593"/>
    </source>
</evidence>
<evidence type="ECO:0000256" key="11">
    <source>
        <dbReference type="RuleBase" id="RU003357"/>
    </source>
</evidence>
<dbReference type="SUPFAM" id="SSF56935">
    <property type="entry name" value="Porins"/>
    <property type="match status" value="1"/>
</dbReference>
<dbReference type="PANTHER" id="PTHR30069:SF29">
    <property type="entry name" value="HEMOGLOBIN AND HEMOGLOBIN-HAPTOGLOBIN-BINDING PROTEIN 1-RELATED"/>
    <property type="match status" value="1"/>
</dbReference>
<dbReference type="GO" id="GO:0044718">
    <property type="term" value="P:siderophore transmembrane transport"/>
    <property type="evidence" value="ECO:0007669"/>
    <property type="project" value="TreeGrafter"/>
</dbReference>
<evidence type="ECO:0000256" key="8">
    <source>
        <dbReference type="ARBA" id="ARBA00023170"/>
    </source>
</evidence>
<protein>
    <submittedName>
        <fullName evidence="15">Iron complex outermembrane recepter protein/outer membrane receptor for ferrienterochelin and colicins</fullName>
    </submittedName>
</protein>
<keyword evidence="4 10" id="KW-0812">Transmembrane</keyword>
<dbReference type="InterPro" id="IPR008969">
    <property type="entry name" value="CarboxyPept-like_regulatory"/>
</dbReference>
<dbReference type="InterPro" id="IPR012910">
    <property type="entry name" value="Plug_dom"/>
</dbReference>
<evidence type="ECO:0000256" key="5">
    <source>
        <dbReference type="ARBA" id="ARBA00022729"/>
    </source>
</evidence>
<keyword evidence="3 10" id="KW-1134">Transmembrane beta strand</keyword>
<comment type="similarity">
    <text evidence="10 11">Belongs to the TonB-dependent receptor family.</text>
</comment>
<feature type="domain" description="TonB-dependent receptor-like beta-barrel" evidence="13">
    <location>
        <begin position="273"/>
        <end position="681"/>
    </location>
</feature>
<dbReference type="Proteomes" id="UP000199031">
    <property type="component" value="Unassembled WGS sequence"/>
</dbReference>
<feature type="signal peptide" evidence="12">
    <location>
        <begin position="1"/>
        <end position="21"/>
    </location>
</feature>
<keyword evidence="2 10" id="KW-0813">Transport</keyword>
<evidence type="ECO:0000256" key="9">
    <source>
        <dbReference type="ARBA" id="ARBA00023237"/>
    </source>
</evidence>
<evidence type="ECO:0000256" key="12">
    <source>
        <dbReference type="SAM" id="SignalP"/>
    </source>
</evidence>
<dbReference type="PROSITE" id="PS52016">
    <property type="entry name" value="TONB_DEPENDENT_REC_3"/>
    <property type="match status" value="1"/>
</dbReference>
<evidence type="ECO:0000256" key="2">
    <source>
        <dbReference type="ARBA" id="ARBA00022448"/>
    </source>
</evidence>
<name>A0A1I5WF42_9BACT</name>
<dbReference type="RefSeq" id="WP_245751374.1">
    <property type="nucleotide sequence ID" value="NZ_FOXQ01000006.1"/>
</dbReference>
<dbReference type="STRING" id="1465490.SAMN05444277_106144"/>
<evidence type="ECO:0000313" key="15">
    <source>
        <dbReference type="EMBL" id="SFQ18315.1"/>
    </source>
</evidence>
<dbReference type="InterPro" id="IPR039426">
    <property type="entry name" value="TonB-dep_rcpt-like"/>
</dbReference>
<keyword evidence="16" id="KW-1185">Reference proteome</keyword>
<feature type="domain" description="TonB-dependent receptor plug" evidence="14">
    <location>
        <begin position="119"/>
        <end position="226"/>
    </location>
</feature>